<reference evidence="2" key="2">
    <citation type="journal article" date="2021" name="Genome Biol. Evol.">
        <title>Developing a high-quality reference genome for a parasitic bivalve with doubly uniparental inheritance (Bivalvia: Unionida).</title>
        <authorList>
            <person name="Smith C.H."/>
        </authorList>
    </citation>
    <scope>NUCLEOTIDE SEQUENCE</scope>
    <source>
        <strain evidence="2">CHS0354</strain>
        <tissue evidence="2">Mantle</tissue>
    </source>
</reference>
<feature type="region of interest" description="Disordered" evidence="1">
    <location>
        <begin position="1"/>
        <end position="23"/>
    </location>
</feature>
<proteinExistence type="predicted"/>
<reference evidence="2" key="1">
    <citation type="journal article" date="2021" name="Genome Biol. Evol.">
        <title>A High-Quality Reference Genome for a Parasitic Bivalve with Doubly Uniparental Inheritance (Bivalvia: Unionida).</title>
        <authorList>
            <person name="Smith C.H."/>
        </authorList>
    </citation>
    <scope>NUCLEOTIDE SEQUENCE</scope>
    <source>
        <strain evidence="2">CHS0354</strain>
    </source>
</reference>
<feature type="compositionally biased region" description="Polar residues" evidence="1">
    <location>
        <begin position="8"/>
        <end position="22"/>
    </location>
</feature>
<dbReference type="AlphaFoldDB" id="A0AAE0TDW5"/>
<keyword evidence="3" id="KW-1185">Reference proteome</keyword>
<protein>
    <submittedName>
        <fullName evidence="2">Uncharacterized protein</fullName>
    </submittedName>
</protein>
<sequence>MVPLRTLATLNPEQRTDGTTNKGLMVPLWIPTTLNPEHRTGSTTVDPCHTEPRTQDWWYHSGPLLHLTQNTGLVNTGLVVPLRNPATLNPELAEPLWTPATLNPEYSHQLTLPQLDQKIC</sequence>
<dbReference type="Proteomes" id="UP001195483">
    <property type="component" value="Unassembled WGS sequence"/>
</dbReference>
<evidence type="ECO:0000256" key="1">
    <source>
        <dbReference type="SAM" id="MobiDB-lite"/>
    </source>
</evidence>
<evidence type="ECO:0000313" key="2">
    <source>
        <dbReference type="EMBL" id="KAK3608179.1"/>
    </source>
</evidence>
<name>A0AAE0TDW5_9BIVA</name>
<comment type="caution">
    <text evidence="2">The sequence shown here is derived from an EMBL/GenBank/DDBJ whole genome shotgun (WGS) entry which is preliminary data.</text>
</comment>
<evidence type="ECO:0000313" key="3">
    <source>
        <dbReference type="Proteomes" id="UP001195483"/>
    </source>
</evidence>
<reference evidence="2" key="3">
    <citation type="submission" date="2023-05" db="EMBL/GenBank/DDBJ databases">
        <authorList>
            <person name="Smith C.H."/>
        </authorList>
    </citation>
    <scope>NUCLEOTIDE SEQUENCE</scope>
    <source>
        <strain evidence="2">CHS0354</strain>
        <tissue evidence="2">Mantle</tissue>
    </source>
</reference>
<gene>
    <name evidence="2" type="ORF">CHS0354_034134</name>
</gene>
<accession>A0AAE0TDW5</accession>
<dbReference type="EMBL" id="JAEAOA010001995">
    <property type="protein sequence ID" value="KAK3608179.1"/>
    <property type="molecule type" value="Genomic_DNA"/>
</dbReference>
<organism evidence="2 3">
    <name type="scientific">Potamilus streckersoni</name>
    <dbReference type="NCBI Taxonomy" id="2493646"/>
    <lineage>
        <taxon>Eukaryota</taxon>
        <taxon>Metazoa</taxon>
        <taxon>Spiralia</taxon>
        <taxon>Lophotrochozoa</taxon>
        <taxon>Mollusca</taxon>
        <taxon>Bivalvia</taxon>
        <taxon>Autobranchia</taxon>
        <taxon>Heteroconchia</taxon>
        <taxon>Palaeoheterodonta</taxon>
        <taxon>Unionida</taxon>
        <taxon>Unionoidea</taxon>
        <taxon>Unionidae</taxon>
        <taxon>Ambleminae</taxon>
        <taxon>Lampsilini</taxon>
        <taxon>Potamilus</taxon>
    </lineage>
</organism>